<keyword evidence="1" id="KW-0472">Membrane</keyword>
<evidence type="ECO:0000313" key="2">
    <source>
        <dbReference type="EMBL" id="KAG2378314.1"/>
    </source>
</evidence>
<evidence type="ECO:0000256" key="1">
    <source>
        <dbReference type="SAM" id="Phobius"/>
    </source>
</evidence>
<gene>
    <name evidence="2" type="ORF">C9374_008457</name>
</gene>
<keyword evidence="3" id="KW-1185">Reference proteome</keyword>
<reference evidence="2 3" key="1">
    <citation type="journal article" date="2018" name="BMC Genomics">
        <title>The genome of Naegleria lovaniensis, the basis for a comparative approach to unravel pathogenicity factors of the human pathogenic amoeba N. fowleri.</title>
        <authorList>
            <person name="Liechti N."/>
            <person name="Schurch N."/>
            <person name="Bruggmann R."/>
            <person name="Wittwer M."/>
        </authorList>
    </citation>
    <scope>NUCLEOTIDE SEQUENCE [LARGE SCALE GENOMIC DNA]</scope>
    <source>
        <strain evidence="2 3">ATCC 30569</strain>
    </source>
</reference>
<dbReference type="AlphaFoldDB" id="A0AA88KKZ2"/>
<comment type="caution">
    <text evidence="2">The sequence shown here is derived from an EMBL/GenBank/DDBJ whole genome shotgun (WGS) entry which is preliminary data.</text>
</comment>
<feature type="transmembrane region" description="Helical" evidence="1">
    <location>
        <begin position="331"/>
        <end position="354"/>
    </location>
</feature>
<keyword evidence="1" id="KW-1133">Transmembrane helix</keyword>
<protein>
    <submittedName>
        <fullName evidence="2">Uncharacterized protein</fullName>
    </submittedName>
</protein>
<sequence>MSQHERETLVTTQLLSESSSSAIPMCPHHHNNEIIPSVIQSIEPTTFEIKNSHIQTLCNDVVKHILSYVKYDLKTILAFERTCRHVKSCFAHYWKMKFPKKIPVTWEYSRHKKLELDFYTCCYHGVLFMVSVKEYMERLRQYSDLDQNAIEKLGFCYSRFLLRIYPIFQSYQEEAVKYCIKIVLNVDEKQLPSKIVNPKNPKHKHFPSSHEDAYARRMLKRSFELREIENAPSSASPLAPSRNCKQMLYLVNSIGNLHIYRELLYTHMISSYQKPLFKKSMQKKLAIMGSLFFILMVMLILGVVIALFLFLVFREKEVIKDWSIGIGSTLLIVPVIAMCAFLVVFVVVITHAIVKYQHIKKRELKRFMLNEEDVLRMSI</sequence>
<dbReference type="RefSeq" id="XP_044545576.1">
    <property type="nucleotide sequence ID" value="XM_044698535.1"/>
</dbReference>
<dbReference type="Proteomes" id="UP000816034">
    <property type="component" value="Unassembled WGS sequence"/>
</dbReference>
<keyword evidence="1" id="KW-0812">Transmembrane</keyword>
<accession>A0AA88KKZ2</accession>
<evidence type="ECO:0000313" key="3">
    <source>
        <dbReference type="Proteomes" id="UP000816034"/>
    </source>
</evidence>
<name>A0AA88KKZ2_NAELO</name>
<dbReference type="EMBL" id="PYSW02000034">
    <property type="protein sequence ID" value="KAG2378314.1"/>
    <property type="molecule type" value="Genomic_DNA"/>
</dbReference>
<feature type="transmembrane region" description="Helical" evidence="1">
    <location>
        <begin position="285"/>
        <end position="311"/>
    </location>
</feature>
<organism evidence="2 3">
    <name type="scientific">Naegleria lovaniensis</name>
    <name type="common">Amoeba</name>
    <dbReference type="NCBI Taxonomy" id="51637"/>
    <lineage>
        <taxon>Eukaryota</taxon>
        <taxon>Discoba</taxon>
        <taxon>Heterolobosea</taxon>
        <taxon>Tetramitia</taxon>
        <taxon>Eutetramitia</taxon>
        <taxon>Vahlkampfiidae</taxon>
        <taxon>Naegleria</taxon>
    </lineage>
</organism>
<proteinExistence type="predicted"/>
<dbReference type="GeneID" id="68100911"/>